<dbReference type="EC" id="4.1.1.112" evidence="10"/>
<evidence type="ECO:0000313" key="12">
    <source>
        <dbReference type="Proteomes" id="UP001164748"/>
    </source>
</evidence>
<keyword evidence="5 9" id="KW-0479">Metal-binding</keyword>
<dbReference type="EMBL" id="CP114588">
    <property type="protein sequence ID" value="WBA09097.1"/>
    <property type="molecule type" value="Genomic_DNA"/>
</dbReference>
<dbReference type="InterPro" id="IPR036704">
    <property type="entry name" value="RraA/RraA-like_sf"/>
</dbReference>
<reference evidence="11" key="1">
    <citation type="submission" date="2022-09" db="EMBL/GenBank/DDBJ databases">
        <authorList>
            <person name="Li Z.-J."/>
        </authorList>
    </citation>
    <scope>NUCLEOTIDE SEQUENCE</scope>
    <source>
        <strain evidence="11">TGB11</strain>
    </source>
</reference>
<dbReference type="RefSeq" id="WP_269579349.1">
    <property type="nucleotide sequence ID" value="NZ_CP114588.1"/>
</dbReference>
<evidence type="ECO:0000256" key="2">
    <source>
        <dbReference type="ARBA" id="ARBA00001968"/>
    </source>
</evidence>
<name>A0AA47KLN4_9GAMM</name>
<dbReference type="NCBIfam" id="NF009134">
    <property type="entry name" value="PRK12487.1"/>
    <property type="match status" value="1"/>
</dbReference>
<evidence type="ECO:0000256" key="1">
    <source>
        <dbReference type="ARBA" id="ARBA00001342"/>
    </source>
</evidence>
<evidence type="ECO:0000256" key="7">
    <source>
        <dbReference type="ARBA" id="ARBA00025046"/>
    </source>
</evidence>
<evidence type="ECO:0000313" key="11">
    <source>
        <dbReference type="EMBL" id="WBA09097.1"/>
    </source>
</evidence>
<evidence type="ECO:0000256" key="8">
    <source>
        <dbReference type="ARBA" id="ARBA00047973"/>
    </source>
</evidence>
<dbReference type="Proteomes" id="UP001164748">
    <property type="component" value="Chromosome"/>
</dbReference>
<comment type="cofactor">
    <cofactor evidence="2 10">
        <name>a divalent metal cation</name>
        <dbReference type="ChEBI" id="CHEBI:60240"/>
    </cofactor>
</comment>
<evidence type="ECO:0000256" key="6">
    <source>
        <dbReference type="ARBA" id="ARBA00023239"/>
    </source>
</evidence>
<dbReference type="GO" id="GO:0008428">
    <property type="term" value="F:ribonuclease inhibitor activity"/>
    <property type="evidence" value="ECO:0007669"/>
    <property type="project" value="InterPro"/>
</dbReference>
<comment type="catalytic activity">
    <reaction evidence="8 10">
        <text>oxaloacetate + H(+) = pyruvate + CO2</text>
        <dbReference type="Rhea" id="RHEA:15641"/>
        <dbReference type="ChEBI" id="CHEBI:15361"/>
        <dbReference type="ChEBI" id="CHEBI:15378"/>
        <dbReference type="ChEBI" id="CHEBI:16452"/>
        <dbReference type="ChEBI" id="CHEBI:16526"/>
        <dbReference type="EC" id="4.1.1.112"/>
    </reaction>
</comment>
<accession>A0AA47KLN4</accession>
<dbReference type="PANTHER" id="PTHR33254:SF4">
    <property type="entry name" value="4-HYDROXY-4-METHYL-2-OXOGLUTARATE ALDOLASE 3-RELATED"/>
    <property type="match status" value="1"/>
</dbReference>
<evidence type="ECO:0000256" key="4">
    <source>
        <dbReference type="ARBA" id="ARBA00011233"/>
    </source>
</evidence>
<comment type="similarity">
    <text evidence="3 10">Belongs to the class II aldolase/RraA-like family.</text>
</comment>
<dbReference type="GO" id="GO:0008948">
    <property type="term" value="F:oxaloacetate decarboxylase activity"/>
    <property type="evidence" value="ECO:0007669"/>
    <property type="project" value="UniProtKB-EC"/>
</dbReference>
<evidence type="ECO:0000256" key="9">
    <source>
        <dbReference type="PIRSR" id="PIRSR605493-1"/>
    </source>
</evidence>
<evidence type="ECO:0000256" key="5">
    <source>
        <dbReference type="ARBA" id="ARBA00022723"/>
    </source>
</evidence>
<dbReference type="PANTHER" id="PTHR33254">
    <property type="entry name" value="4-HYDROXY-4-METHYL-2-OXOGLUTARATE ALDOLASE 3-RELATED"/>
    <property type="match status" value="1"/>
</dbReference>
<comment type="function">
    <text evidence="7 10">Catalyzes the aldol cleavage of 4-hydroxy-4-methyl-2-oxoglutarate (HMG) into 2 molecules of pyruvate. Also contains a secondary oxaloacetate (OAA) decarboxylase activity due to the common pyruvate enolate transition state formed following C-C bond cleavage in the retro-aldol and decarboxylation reactions.</text>
</comment>
<sequence length="160" mass="17044">MDDKLPDLCDNYPDAVQWLPMQWHDYGAKSCFEGRVRTVRCHHDNSKVKAILATPGEGQVLVVDGSGAMDRALLGDLIAQSAVDNGWAGVVIAGPIRDVATLSSLPIGIKALGVCPIKTQKRDQGEVDVALALEGVPVMAGHYLYADYNGVVVCTEPLAS</sequence>
<proteinExistence type="inferred from homology"/>
<dbReference type="NCBIfam" id="NF006875">
    <property type="entry name" value="PRK09372.1"/>
    <property type="match status" value="1"/>
</dbReference>
<gene>
    <name evidence="11" type="ORF">N8M53_02415</name>
</gene>
<dbReference type="NCBIfam" id="TIGR01935">
    <property type="entry name" value="NOT-MenG"/>
    <property type="match status" value="1"/>
</dbReference>
<dbReference type="GO" id="GO:0047443">
    <property type="term" value="F:4-hydroxy-4-methyl-2-oxoglutarate aldolase activity"/>
    <property type="evidence" value="ECO:0007669"/>
    <property type="project" value="UniProtKB-EC"/>
</dbReference>
<evidence type="ECO:0000256" key="10">
    <source>
        <dbReference type="RuleBase" id="RU004338"/>
    </source>
</evidence>
<comment type="catalytic activity">
    <reaction evidence="1 10">
        <text>4-hydroxy-4-methyl-2-oxoglutarate = 2 pyruvate</text>
        <dbReference type="Rhea" id="RHEA:22748"/>
        <dbReference type="ChEBI" id="CHEBI:15361"/>
        <dbReference type="ChEBI" id="CHEBI:58276"/>
        <dbReference type="EC" id="4.1.3.17"/>
    </reaction>
</comment>
<dbReference type="InterPro" id="IPR010203">
    <property type="entry name" value="RraA"/>
</dbReference>
<dbReference type="GO" id="GO:0051252">
    <property type="term" value="P:regulation of RNA metabolic process"/>
    <property type="evidence" value="ECO:0007669"/>
    <property type="project" value="InterPro"/>
</dbReference>
<dbReference type="Gene3D" id="3.50.30.40">
    <property type="entry name" value="Ribonuclease E inhibitor RraA/RraA-like"/>
    <property type="match status" value="1"/>
</dbReference>
<dbReference type="InterPro" id="IPR005493">
    <property type="entry name" value="RraA/RraA-like"/>
</dbReference>
<dbReference type="GO" id="GO:0046872">
    <property type="term" value="F:metal ion binding"/>
    <property type="evidence" value="ECO:0007669"/>
    <property type="project" value="UniProtKB-KW"/>
</dbReference>
<dbReference type="SUPFAM" id="SSF89562">
    <property type="entry name" value="RraA-like"/>
    <property type="match status" value="1"/>
</dbReference>
<dbReference type="Pfam" id="PF03737">
    <property type="entry name" value="RraA-like"/>
    <property type="match status" value="1"/>
</dbReference>
<dbReference type="EC" id="4.1.3.17" evidence="10"/>
<feature type="binding site" evidence="9">
    <location>
        <begin position="75"/>
        <end position="78"/>
    </location>
    <ligand>
        <name>substrate</name>
    </ligand>
</feature>
<keyword evidence="6 10" id="KW-0456">Lyase</keyword>
<comment type="cofactor">
    <cofactor evidence="9">
        <name>Mg(2+)</name>
        <dbReference type="ChEBI" id="CHEBI:18420"/>
    </cofactor>
</comment>
<protein>
    <recommendedName>
        <fullName evidence="10">4-hydroxy-4-methyl-2-oxoglutarate aldolase</fullName>
        <shortName evidence="10">HMG aldolase</shortName>
        <ecNumber evidence="10">4.1.1.112</ecNumber>
        <ecNumber evidence="10">4.1.3.17</ecNumber>
    </recommendedName>
    <alternativeName>
        <fullName evidence="10">Oxaloacetate decarboxylase</fullName>
    </alternativeName>
</protein>
<dbReference type="CDD" id="cd16841">
    <property type="entry name" value="RraA_family"/>
    <property type="match status" value="1"/>
</dbReference>
<comment type="subunit">
    <text evidence="4 10">Homotrimer.</text>
</comment>
<organism evidence="11 12">
    <name type="scientific">Salinivibrio kushneri</name>
    <dbReference type="NCBI Taxonomy" id="1908198"/>
    <lineage>
        <taxon>Bacteria</taxon>
        <taxon>Pseudomonadati</taxon>
        <taxon>Pseudomonadota</taxon>
        <taxon>Gammaproteobacteria</taxon>
        <taxon>Vibrionales</taxon>
        <taxon>Vibrionaceae</taxon>
        <taxon>Salinivibrio</taxon>
    </lineage>
</organism>
<evidence type="ECO:0000256" key="3">
    <source>
        <dbReference type="ARBA" id="ARBA00008621"/>
    </source>
</evidence>
<feature type="binding site" evidence="9">
    <location>
        <position position="97"/>
    </location>
    <ligand>
        <name>substrate</name>
    </ligand>
</feature>
<keyword evidence="9" id="KW-0460">Magnesium</keyword>
<dbReference type="AlphaFoldDB" id="A0AA47KLN4"/>
<feature type="binding site" evidence="9">
    <location>
        <position position="98"/>
    </location>
    <ligand>
        <name>Mg(2+)</name>
        <dbReference type="ChEBI" id="CHEBI:18420"/>
    </ligand>
</feature>